<proteinExistence type="predicted"/>
<comment type="caution">
    <text evidence="2">The sequence shown here is derived from an EMBL/GenBank/DDBJ whole genome shotgun (WGS) entry which is preliminary data.</text>
</comment>
<reference evidence="2" key="2">
    <citation type="journal article" date="2023" name="BMC Genomics">
        <title>Pest status, molecular evolution, and epigenetic factors derived from the genome assembly of Frankliniella fusca, a thysanopteran phytovirus vector.</title>
        <authorList>
            <person name="Catto M.A."/>
            <person name="Labadie P.E."/>
            <person name="Jacobson A.L."/>
            <person name="Kennedy G.G."/>
            <person name="Srinivasan R."/>
            <person name="Hunt B.G."/>
        </authorList>
    </citation>
    <scope>NUCLEOTIDE SEQUENCE</scope>
    <source>
        <strain evidence="2">PL_HMW_Pooled</strain>
    </source>
</reference>
<dbReference type="EMBL" id="JAHWGI010000149">
    <property type="protein sequence ID" value="KAK3910317.1"/>
    <property type="molecule type" value="Genomic_DNA"/>
</dbReference>
<dbReference type="Proteomes" id="UP001219518">
    <property type="component" value="Unassembled WGS sequence"/>
</dbReference>
<gene>
    <name evidence="2" type="ORF">KUF71_020086</name>
</gene>
<dbReference type="PANTHER" id="PTHR46579:SF1">
    <property type="entry name" value="F5_8 TYPE C DOMAIN-CONTAINING PROTEIN"/>
    <property type="match status" value="1"/>
</dbReference>
<sequence length="839" mass="94910">MSSGEESEGNIPHPPKRRKQWMKGGRVPRETYRRWLTQARPAVQDSDEDSSEEDVNLQNNFDAEQQAINDGALEDLDVEAHQEEIFEEDGDSERESLRSIISNLISDSDQENVSSSSESGAEHDDNPLSIPLFPGSKTTKGEAISKLLDVCCKHATSKALLNDLVVYIYNLLPKFNTFPSTPYFFEKAIGPYIPPDLCVSHYCCEKCGAYLGTPEERENNCVCDVTAEKIFYEFPLATQLKYLFEERNLADVMDSYEIKVGNSSDITTGEEYLKVKSNLKGKYDVILLTNSDGLQPHNNSTEEIWAVTYTICEVPPGLRRVFTMVTQIWYGKKKPFMNGFMVPFAKSTIELFQKGVVWTHPKSKIVHTTRGTAPAFTLDAPARAMLQNVTSHSGSCSCNICEIEGERIKHGKGTKTIFPYVEDEELVLRDKDAMEAQTQSLLLSGIVCKGVRGDSILNTIPLCNRGSAVIYDYMHLVLLGVTRQFYCMFMKGERNGLPTKGIQKPPWYIGHKSKIIDVFLSSIERTYEFTRFPKYCDKYKAYKAQTWLTWLLFVSILVFHENLPEVYSQHWLLLVIAINLLLKEVISQDDVEMARLLLSEFVEEAQQLYGKEVMTYNVHGLLHMALMVKRWGALWATSTFLFESYNGVIVRNLHGTIHIQEEFANVFGRHVANATLRNVVSNADVDGTSGPCVMGKMFYSDLSVQELELLQQQFPDASQRVPLYARVRKGKTVYTSVSYSAEKATNNKNVSFKLNGKTAFGVLKYFYQSQGKIVAFVNVLGVDAELQFRHHATNLCVSHIVPIFPTQEICIIQIPDIICKLIRVGGYLCIPPNNFERNL</sequence>
<dbReference type="PANTHER" id="PTHR46579">
    <property type="entry name" value="F5/8 TYPE C DOMAIN-CONTAINING PROTEIN-RELATED"/>
    <property type="match status" value="1"/>
</dbReference>
<feature type="region of interest" description="Disordered" evidence="1">
    <location>
        <begin position="1"/>
        <end position="62"/>
    </location>
</feature>
<protein>
    <submittedName>
        <fullName evidence="2">Peptide chain release factor 1</fullName>
    </submittedName>
</protein>
<evidence type="ECO:0000313" key="2">
    <source>
        <dbReference type="EMBL" id="KAK3910317.1"/>
    </source>
</evidence>
<accession>A0AAE1GW43</accession>
<evidence type="ECO:0000313" key="3">
    <source>
        <dbReference type="Proteomes" id="UP001219518"/>
    </source>
</evidence>
<feature type="compositionally biased region" description="Acidic residues" evidence="1">
    <location>
        <begin position="45"/>
        <end position="55"/>
    </location>
</feature>
<dbReference type="AlphaFoldDB" id="A0AAE1GW43"/>
<organism evidence="2 3">
    <name type="scientific">Frankliniella fusca</name>
    <dbReference type="NCBI Taxonomy" id="407009"/>
    <lineage>
        <taxon>Eukaryota</taxon>
        <taxon>Metazoa</taxon>
        <taxon>Ecdysozoa</taxon>
        <taxon>Arthropoda</taxon>
        <taxon>Hexapoda</taxon>
        <taxon>Insecta</taxon>
        <taxon>Pterygota</taxon>
        <taxon>Neoptera</taxon>
        <taxon>Paraneoptera</taxon>
        <taxon>Thysanoptera</taxon>
        <taxon>Terebrantia</taxon>
        <taxon>Thripoidea</taxon>
        <taxon>Thripidae</taxon>
        <taxon>Frankliniella</taxon>
    </lineage>
</organism>
<name>A0AAE1GW43_9NEOP</name>
<keyword evidence="3" id="KW-1185">Reference proteome</keyword>
<feature type="region of interest" description="Disordered" evidence="1">
    <location>
        <begin position="108"/>
        <end position="133"/>
    </location>
</feature>
<reference evidence="2" key="1">
    <citation type="submission" date="2021-07" db="EMBL/GenBank/DDBJ databases">
        <authorList>
            <person name="Catto M.A."/>
            <person name="Jacobson A."/>
            <person name="Kennedy G."/>
            <person name="Labadie P."/>
            <person name="Hunt B.G."/>
            <person name="Srinivasan R."/>
        </authorList>
    </citation>
    <scope>NUCLEOTIDE SEQUENCE</scope>
    <source>
        <strain evidence="2">PL_HMW_Pooled</strain>
        <tissue evidence="2">Head</tissue>
    </source>
</reference>
<evidence type="ECO:0000256" key="1">
    <source>
        <dbReference type="SAM" id="MobiDB-lite"/>
    </source>
</evidence>